<evidence type="ECO:0000313" key="2">
    <source>
        <dbReference type="Proteomes" id="UP000249218"/>
    </source>
</evidence>
<dbReference type="EMBL" id="KZ149903">
    <property type="protein sequence ID" value="PZC78429.1"/>
    <property type="molecule type" value="Genomic_DNA"/>
</dbReference>
<proteinExistence type="predicted"/>
<gene>
    <name evidence="1" type="primary">HaOG202173</name>
    <name evidence="1" type="ORF">B5X24_HaOG202173</name>
</gene>
<organism evidence="1 2">
    <name type="scientific">Helicoverpa armigera</name>
    <name type="common">Cotton bollworm</name>
    <name type="synonym">Heliothis armigera</name>
    <dbReference type="NCBI Taxonomy" id="29058"/>
    <lineage>
        <taxon>Eukaryota</taxon>
        <taxon>Metazoa</taxon>
        <taxon>Ecdysozoa</taxon>
        <taxon>Arthropoda</taxon>
        <taxon>Hexapoda</taxon>
        <taxon>Insecta</taxon>
        <taxon>Pterygota</taxon>
        <taxon>Neoptera</taxon>
        <taxon>Endopterygota</taxon>
        <taxon>Lepidoptera</taxon>
        <taxon>Glossata</taxon>
        <taxon>Ditrysia</taxon>
        <taxon>Noctuoidea</taxon>
        <taxon>Noctuidae</taxon>
        <taxon>Heliothinae</taxon>
        <taxon>Helicoverpa</taxon>
    </lineage>
</organism>
<dbReference type="Proteomes" id="UP000249218">
    <property type="component" value="Unassembled WGS sequence"/>
</dbReference>
<protein>
    <submittedName>
        <fullName evidence="1">Uncharacterized protein</fullName>
    </submittedName>
</protein>
<evidence type="ECO:0000313" key="1">
    <source>
        <dbReference type="EMBL" id="PZC78429.1"/>
    </source>
</evidence>
<keyword evidence="2" id="KW-1185">Reference proteome</keyword>
<sequence>MHPSQLCQLCLIDSVIIRHAGQCTVCRRRAKRAMQMLRQLNSDAHWGQKTVIASRTGSRAVQLLQDHLSAVSCIEMNI</sequence>
<accession>A0A2W1BTT8</accession>
<dbReference type="AlphaFoldDB" id="A0A2W1BTT8"/>
<reference evidence="1 2" key="1">
    <citation type="journal article" date="2017" name="BMC Biol.">
        <title>Genomic innovations, transcriptional plasticity and gene loss underlying the evolution and divergence of two highly polyphagous and invasive Helicoverpa pest species.</title>
        <authorList>
            <person name="Pearce S.L."/>
            <person name="Clarke D.F."/>
            <person name="East P.D."/>
            <person name="Elfekih S."/>
            <person name="Gordon K.H."/>
            <person name="Jermiin L.S."/>
            <person name="McGaughran A."/>
            <person name="Oakeshott J.G."/>
            <person name="Papanikolaou A."/>
            <person name="Perera O.P."/>
            <person name="Rane R.V."/>
            <person name="Richards S."/>
            <person name="Tay W.T."/>
            <person name="Walsh T.K."/>
            <person name="Anderson A."/>
            <person name="Anderson C.J."/>
            <person name="Asgari S."/>
            <person name="Board P.G."/>
            <person name="Bretschneider A."/>
            <person name="Campbell P.M."/>
            <person name="Chertemps T."/>
            <person name="Christeller J.T."/>
            <person name="Coppin C.W."/>
            <person name="Downes S.J."/>
            <person name="Duan G."/>
            <person name="Farnsworth C.A."/>
            <person name="Good R.T."/>
            <person name="Han L.B."/>
            <person name="Han Y.C."/>
            <person name="Hatje K."/>
            <person name="Horne I."/>
            <person name="Huang Y.P."/>
            <person name="Hughes D.S."/>
            <person name="Jacquin-Joly E."/>
            <person name="James W."/>
            <person name="Jhangiani S."/>
            <person name="Kollmar M."/>
            <person name="Kuwar S.S."/>
            <person name="Li S."/>
            <person name="Liu N.Y."/>
            <person name="Maibeche M.T."/>
            <person name="Miller J.R."/>
            <person name="Montagne N."/>
            <person name="Perry T."/>
            <person name="Qu J."/>
            <person name="Song S.V."/>
            <person name="Sutton G.G."/>
            <person name="Vogel H."/>
            <person name="Walenz B.P."/>
            <person name="Xu W."/>
            <person name="Zhang H.J."/>
            <person name="Zou Z."/>
            <person name="Batterham P."/>
            <person name="Edwards O.R."/>
            <person name="Feyereisen R."/>
            <person name="Gibbs R.A."/>
            <person name="Heckel D.G."/>
            <person name="McGrath A."/>
            <person name="Robin C."/>
            <person name="Scherer S.E."/>
            <person name="Worley K.C."/>
            <person name="Wu Y.D."/>
        </authorList>
    </citation>
    <scope>NUCLEOTIDE SEQUENCE [LARGE SCALE GENOMIC DNA]</scope>
    <source>
        <strain evidence="1">Harm_GR_Male_#8</strain>
        <tissue evidence="1">Whole organism</tissue>
    </source>
</reference>
<name>A0A2W1BTT8_HELAM</name>